<dbReference type="AlphaFoldDB" id="A0A3L6RPX6"/>
<gene>
    <name evidence="2" type="ORF">C2845_PM11G01130</name>
</gene>
<evidence type="ECO:0000313" key="2">
    <source>
        <dbReference type="EMBL" id="RLN07685.1"/>
    </source>
</evidence>
<comment type="caution">
    <text evidence="2">The sequence shown here is derived from an EMBL/GenBank/DDBJ whole genome shotgun (WGS) entry which is preliminary data.</text>
</comment>
<dbReference type="Proteomes" id="UP000275267">
    <property type="component" value="Unassembled WGS sequence"/>
</dbReference>
<evidence type="ECO:0000256" key="1">
    <source>
        <dbReference type="SAM" id="MobiDB-lite"/>
    </source>
</evidence>
<evidence type="ECO:0000313" key="3">
    <source>
        <dbReference type="Proteomes" id="UP000275267"/>
    </source>
</evidence>
<proteinExistence type="predicted"/>
<protein>
    <submittedName>
        <fullName evidence="2">Uncharacterized protein</fullName>
    </submittedName>
</protein>
<feature type="region of interest" description="Disordered" evidence="1">
    <location>
        <begin position="1"/>
        <end position="99"/>
    </location>
</feature>
<reference evidence="3" key="1">
    <citation type="journal article" date="2019" name="Nat. Commun.">
        <title>The genome of broomcorn millet.</title>
        <authorList>
            <person name="Zou C."/>
            <person name="Miki D."/>
            <person name="Li D."/>
            <person name="Tang Q."/>
            <person name="Xiao L."/>
            <person name="Rajput S."/>
            <person name="Deng P."/>
            <person name="Jia W."/>
            <person name="Huang R."/>
            <person name="Zhang M."/>
            <person name="Sun Y."/>
            <person name="Hu J."/>
            <person name="Fu X."/>
            <person name="Schnable P.S."/>
            <person name="Li F."/>
            <person name="Zhang H."/>
            <person name="Feng B."/>
            <person name="Zhu X."/>
            <person name="Liu R."/>
            <person name="Schnable J.C."/>
            <person name="Zhu J.-K."/>
            <person name="Zhang H."/>
        </authorList>
    </citation>
    <scope>NUCLEOTIDE SEQUENCE [LARGE SCALE GENOMIC DNA]</scope>
</reference>
<keyword evidence="3" id="KW-1185">Reference proteome</keyword>
<feature type="compositionally biased region" description="Acidic residues" evidence="1">
    <location>
        <begin position="35"/>
        <end position="46"/>
    </location>
</feature>
<accession>A0A3L6RPX6</accession>
<dbReference type="EMBL" id="PQIB02000007">
    <property type="protein sequence ID" value="RLN07685.1"/>
    <property type="molecule type" value="Genomic_DNA"/>
</dbReference>
<sequence length="135" mass="14210">MAIRGGDSGQRVPSPWAPWSAVRGQASGSGAPCDNGDEELEEDVEELASSGGSPARATTIPRVTKLAPAGHGEHQRWRAPGVFVRDARRGRPPLGTTSVPQKLLDRWNAAAGAFARSSTCTYAVAGAQRRRPHSA</sequence>
<name>A0A3L6RPX6_PANMI</name>
<organism evidence="2 3">
    <name type="scientific">Panicum miliaceum</name>
    <name type="common">Proso millet</name>
    <name type="synonym">Broomcorn millet</name>
    <dbReference type="NCBI Taxonomy" id="4540"/>
    <lineage>
        <taxon>Eukaryota</taxon>
        <taxon>Viridiplantae</taxon>
        <taxon>Streptophyta</taxon>
        <taxon>Embryophyta</taxon>
        <taxon>Tracheophyta</taxon>
        <taxon>Spermatophyta</taxon>
        <taxon>Magnoliopsida</taxon>
        <taxon>Liliopsida</taxon>
        <taxon>Poales</taxon>
        <taxon>Poaceae</taxon>
        <taxon>PACMAD clade</taxon>
        <taxon>Panicoideae</taxon>
        <taxon>Panicodae</taxon>
        <taxon>Paniceae</taxon>
        <taxon>Panicinae</taxon>
        <taxon>Panicum</taxon>
        <taxon>Panicum sect. Panicum</taxon>
    </lineage>
</organism>